<feature type="domain" description="PA" evidence="8">
    <location>
        <begin position="475"/>
        <end position="560"/>
    </location>
</feature>
<keyword evidence="10" id="KW-1185">Reference proteome</keyword>
<keyword evidence="2 4" id="KW-0378">Hydrolase</keyword>
<dbReference type="PRINTS" id="PR00723">
    <property type="entry name" value="SUBTILISIN"/>
</dbReference>
<evidence type="ECO:0000259" key="7">
    <source>
        <dbReference type="Pfam" id="PF00082"/>
    </source>
</evidence>
<feature type="active site" description="Charge relay system" evidence="4">
    <location>
        <position position="224"/>
    </location>
</feature>
<gene>
    <name evidence="9" type="ORF">AB6713_04600</name>
</gene>
<feature type="signal peptide" evidence="6">
    <location>
        <begin position="1"/>
        <end position="22"/>
    </location>
</feature>
<evidence type="ECO:0000313" key="10">
    <source>
        <dbReference type="Proteomes" id="UP001566331"/>
    </source>
</evidence>
<dbReference type="SUPFAM" id="SSF52743">
    <property type="entry name" value="Subtilisin-like"/>
    <property type="match status" value="1"/>
</dbReference>
<dbReference type="InterPro" id="IPR003137">
    <property type="entry name" value="PA_domain"/>
</dbReference>
<keyword evidence="6" id="KW-0732">Signal</keyword>
<proteinExistence type="inferred from homology"/>
<feature type="active site" description="Charge relay system" evidence="4">
    <location>
        <position position="304"/>
    </location>
</feature>
<evidence type="ECO:0000256" key="5">
    <source>
        <dbReference type="SAM" id="MobiDB-lite"/>
    </source>
</evidence>
<accession>A0ABV4HNX2</accession>
<dbReference type="InterPro" id="IPR000209">
    <property type="entry name" value="Peptidase_S8/S53_dom"/>
</dbReference>
<feature type="chain" id="PRO_5045925533" evidence="6">
    <location>
        <begin position="23"/>
        <end position="1122"/>
    </location>
</feature>
<evidence type="ECO:0000256" key="2">
    <source>
        <dbReference type="ARBA" id="ARBA00022801"/>
    </source>
</evidence>
<dbReference type="InterPro" id="IPR023828">
    <property type="entry name" value="Peptidase_S8_Ser-AS"/>
</dbReference>
<organism evidence="9 10">
    <name type="scientific">Luteimonas salinilitoris</name>
    <dbReference type="NCBI Taxonomy" id="3237697"/>
    <lineage>
        <taxon>Bacteria</taxon>
        <taxon>Pseudomonadati</taxon>
        <taxon>Pseudomonadota</taxon>
        <taxon>Gammaproteobacteria</taxon>
        <taxon>Lysobacterales</taxon>
        <taxon>Lysobacteraceae</taxon>
        <taxon>Luteimonas</taxon>
    </lineage>
</organism>
<feature type="domain" description="Peptidase S8/S53" evidence="7">
    <location>
        <begin position="215"/>
        <end position="673"/>
    </location>
</feature>
<dbReference type="PROSITE" id="PS51892">
    <property type="entry name" value="SUBTILASE"/>
    <property type="match status" value="1"/>
</dbReference>
<evidence type="ECO:0000256" key="6">
    <source>
        <dbReference type="SAM" id="SignalP"/>
    </source>
</evidence>
<evidence type="ECO:0000256" key="3">
    <source>
        <dbReference type="ARBA" id="ARBA00022825"/>
    </source>
</evidence>
<dbReference type="SUPFAM" id="SSF52025">
    <property type="entry name" value="PA domain"/>
    <property type="match status" value="1"/>
</dbReference>
<feature type="active site" description="Charge relay system" evidence="4">
    <location>
        <position position="637"/>
    </location>
</feature>
<evidence type="ECO:0000313" key="9">
    <source>
        <dbReference type="EMBL" id="MEZ0473898.1"/>
    </source>
</evidence>
<dbReference type="Pfam" id="PF02225">
    <property type="entry name" value="PA"/>
    <property type="match status" value="1"/>
</dbReference>
<comment type="caution">
    <text evidence="9">The sequence shown here is derived from an EMBL/GenBank/DDBJ whole genome shotgun (WGS) entry which is preliminary data.</text>
</comment>
<dbReference type="Gene3D" id="3.50.30.30">
    <property type="match status" value="1"/>
</dbReference>
<protein>
    <submittedName>
        <fullName evidence="9">S8 family serine peptidase</fullName>
    </submittedName>
</protein>
<evidence type="ECO:0000259" key="8">
    <source>
        <dbReference type="Pfam" id="PF02225"/>
    </source>
</evidence>
<evidence type="ECO:0000256" key="1">
    <source>
        <dbReference type="ARBA" id="ARBA00022670"/>
    </source>
</evidence>
<keyword evidence="1 4" id="KW-0645">Protease</keyword>
<dbReference type="Pfam" id="PF00082">
    <property type="entry name" value="Peptidase_S8"/>
    <property type="match status" value="1"/>
</dbReference>
<comment type="similarity">
    <text evidence="4">Belongs to the peptidase S8 family.</text>
</comment>
<dbReference type="PROSITE" id="PS00138">
    <property type="entry name" value="SUBTILASE_SER"/>
    <property type="match status" value="1"/>
</dbReference>
<evidence type="ECO:0000256" key="4">
    <source>
        <dbReference type="PROSITE-ProRule" id="PRU01240"/>
    </source>
</evidence>
<name>A0ABV4HNX2_9GAMM</name>
<sequence length="1122" mass="113868">MSRTKKWGAVAALVALAAVAGASTIDFGAAQRGATATIAAAGQAGAAVAASAAQSGGRAGVANPAVVPGRGRDDGGTYVVVFREPALGAYRGGVSGLPAPQRSAGARGKLRLDSKSARARNYVSYLRGRQFELEGDIARDLGRPLAVRERMQHAVNGIVADLGGGEADRIRERPDVLLVEEYREYVMDTDTGPALIGAEPVWDGSNPGAAAAYQGEGIVFGILDSGINFGSPSFAGQDPVDGYQHVNPLGAGNHLGTCATGGVDDGRCNAKLIGGYDFVCEAPGNLCGQANVREEPGFGDSNGHGSHVASTAGGNRRDVDYRGNARRISGVAPRANIVAFDICYTNTATGQGLCPNVSAVAAIDQAIADGVVDVINYSIGGGSQPWSEAVSLAFLGAVDAGIYIAASAGNSGPGPNTMGHLEPWVSSTAAAQHGRGAFAVLLHVTGPAPVPEPLAPIVLNEGSNGVPHTTAIPGTTPLVVSADFDGAADGCAAYPADSFAGAIAVMRRGGCAFTIKTNNAAAAGAVAAVISNNDEGGLIPSVPDTTIPAFGITQADGDALRDFAWAHPDTTAMIGFPAVPLPNTADALGDFSSRGPAGDFDLLKPDVTAPGVSILAADAGTTITGFEQLVGLKNGTSMASPHQAGAAGLVRQARPDWTMPEIKSALVMTAKQEVFTEDEVTLADPFGRGGGRIRVDQAINAGLVLDETADNYLAANPADDGDPAALNQPSLASGSCFRSCVFLRTFRNTLPRAQAFRAELQGLQGMVTPRIVKIPAGGTRTVRIMVDSDALPPDGSWHFGTVVLEPAARPAQQAGPTLRLPVAVSVPPPEIQLPDLVQVSLAQGRLGSANSQVGNIGGSTLSYSVDNTGIATLNLADAPRGAVNSGFNSSFLTDNVTPALFASDDFTLVGDTTLTSIYTEGFTAASASLAAVTSELTWSIFPDAGGVPAGNPQTSPDAAVWRYTAAPTSAGISIGGSGQINNVGLDLQQAGQSVTLPAGRYWLVVNARTTTANRWLWFASNDSSGGFMTIVPGPAGTGVWTANTAFGGLAMRIDGTVECGAPWMGAAVPAAGSLAPGATRPLRATVSSAGLTPGIYSANLCVSSNDPVTPKAAGPIRLTVTP</sequence>
<dbReference type="InterPro" id="IPR045051">
    <property type="entry name" value="SBT"/>
</dbReference>
<dbReference type="Proteomes" id="UP001566331">
    <property type="component" value="Unassembled WGS sequence"/>
</dbReference>
<dbReference type="InterPro" id="IPR046450">
    <property type="entry name" value="PA_dom_sf"/>
</dbReference>
<dbReference type="InterPro" id="IPR015500">
    <property type="entry name" value="Peptidase_S8_subtilisin-rel"/>
</dbReference>
<dbReference type="InterPro" id="IPR022398">
    <property type="entry name" value="Peptidase_S8_His-AS"/>
</dbReference>
<dbReference type="PANTHER" id="PTHR10795">
    <property type="entry name" value="PROPROTEIN CONVERTASE SUBTILISIN/KEXIN"/>
    <property type="match status" value="1"/>
</dbReference>
<reference evidence="9 10" key="1">
    <citation type="submission" date="2024-07" db="EMBL/GenBank/DDBJ databases">
        <title>Luteimonas salilacus sp. nov., isolated from the shore soil of Salt Lake in Tibet of China.</title>
        <authorList>
            <person name="Zhang X."/>
            <person name="Li A."/>
        </authorList>
    </citation>
    <scope>NUCLEOTIDE SEQUENCE [LARGE SCALE GENOMIC DNA]</scope>
    <source>
        <strain evidence="9 10">B3-2-R+30</strain>
    </source>
</reference>
<dbReference type="InterPro" id="IPR036852">
    <property type="entry name" value="Peptidase_S8/S53_dom_sf"/>
</dbReference>
<dbReference type="PROSITE" id="PS00137">
    <property type="entry name" value="SUBTILASE_HIS"/>
    <property type="match status" value="1"/>
</dbReference>
<keyword evidence="3 4" id="KW-0720">Serine protease</keyword>
<feature type="region of interest" description="Disordered" evidence="5">
    <location>
        <begin position="297"/>
        <end position="320"/>
    </location>
</feature>
<dbReference type="Gene3D" id="3.40.50.200">
    <property type="entry name" value="Peptidase S8/S53 domain"/>
    <property type="match status" value="1"/>
</dbReference>
<dbReference type="EMBL" id="JBFWIC010000004">
    <property type="protein sequence ID" value="MEZ0473898.1"/>
    <property type="molecule type" value="Genomic_DNA"/>
</dbReference>
<dbReference type="RefSeq" id="WP_370562607.1">
    <property type="nucleotide sequence ID" value="NZ_JBFWIB010000002.1"/>
</dbReference>